<dbReference type="CDD" id="cd04301">
    <property type="entry name" value="NAT_SF"/>
    <property type="match status" value="1"/>
</dbReference>
<dbReference type="EMBL" id="LFTY01000002">
    <property type="protein sequence ID" value="KMW58003.1"/>
    <property type="molecule type" value="Genomic_DNA"/>
</dbReference>
<gene>
    <name evidence="4" type="ORF">AIOL_002971</name>
</gene>
<dbReference type="PATRIC" id="fig|1675527.3.peg.3112"/>
<evidence type="ECO:0000313" key="5">
    <source>
        <dbReference type="Proteomes" id="UP000037178"/>
    </source>
</evidence>
<evidence type="ECO:0000259" key="3">
    <source>
        <dbReference type="PROSITE" id="PS51186"/>
    </source>
</evidence>
<dbReference type="InterPro" id="IPR050832">
    <property type="entry name" value="Bact_Acetyltransf"/>
</dbReference>
<dbReference type="RefSeq" id="WP_049643659.1">
    <property type="nucleotide sequence ID" value="NZ_LFTY01000002.1"/>
</dbReference>
<evidence type="ECO:0000256" key="2">
    <source>
        <dbReference type="ARBA" id="ARBA00023315"/>
    </source>
</evidence>
<dbReference type="InterPro" id="IPR016181">
    <property type="entry name" value="Acyl_CoA_acyltransferase"/>
</dbReference>
<dbReference type="Gene3D" id="3.40.630.30">
    <property type="match status" value="1"/>
</dbReference>
<sequence>MQRASFRPAGRFDPALLADIRAQAMRPSLEAVGRFDPDRARDRLLSAYAAEDTVLAYLGDALAGFYVLRPRADHLYLDHLYVLAAHQGAGLGRQMVARVQDRARAARLPVQLTALRGSPANGFYQSCGFELTGSDALDNRYEWRASARGEAQP</sequence>
<name>A0A0J9GWU1_9RHOB</name>
<dbReference type="Pfam" id="PF00583">
    <property type="entry name" value="Acetyltransf_1"/>
    <property type="match status" value="1"/>
</dbReference>
<protein>
    <submittedName>
        <fullName evidence="4">Histone acetyltransferase HPA2</fullName>
    </submittedName>
</protein>
<keyword evidence="2" id="KW-0012">Acyltransferase</keyword>
<dbReference type="Proteomes" id="UP000037178">
    <property type="component" value="Unassembled WGS sequence"/>
</dbReference>
<dbReference type="SUPFAM" id="SSF55729">
    <property type="entry name" value="Acyl-CoA N-acyltransferases (Nat)"/>
    <property type="match status" value="1"/>
</dbReference>
<dbReference type="AlphaFoldDB" id="A0A0J9GWU1"/>
<reference evidence="4 5" key="1">
    <citation type="submission" date="2015-06" db="EMBL/GenBank/DDBJ databases">
        <title>Draft genome sequence of an Alphaproteobacteria species associated to the Mediterranean sponge Oscarella lobularis.</title>
        <authorList>
            <person name="Jourda C."/>
            <person name="Santini S."/>
            <person name="Claverie J.-M."/>
        </authorList>
    </citation>
    <scope>NUCLEOTIDE SEQUENCE [LARGE SCALE GENOMIC DNA]</scope>
    <source>
        <strain evidence="4">IGS</strain>
    </source>
</reference>
<dbReference type="STRING" id="1675527.AIOL_002971"/>
<accession>A0A0J9GWU1</accession>
<keyword evidence="5" id="KW-1185">Reference proteome</keyword>
<dbReference type="GO" id="GO:0016747">
    <property type="term" value="F:acyltransferase activity, transferring groups other than amino-acyl groups"/>
    <property type="evidence" value="ECO:0007669"/>
    <property type="project" value="InterPro"/>
</dbReference>
<keyword evidence="1 4" id="KW-0808">Transferase</keyword>
<comment type="caution">
    <text evidence="4">The sequence shown here is derived from an EMBL/GenBank/DDBJ whole genome shotgun (WGS) entry which is preliminary data.</text>
</comment>
<evidence type="ECO:0000256" key="1">
    <source>
        <dbReference type="ARBA" id="ARBA00022679"/>
    </source>
</evidence>
<proteinExistence type="predicted"/>
<dbReference type="InterPro" id="IPR000182">
    <property type="entry name" value="GNAT_dom"/>
</dbReference>
<dbReference type="PANTHER" id="PTHR43877">
    <property type="entry name" value="AMINOALKYLPHOSPHONATE N-ACETYLTRANSFERASE-RELATED-RELATED"/>
    <property type="match status" value="1"/>
</dbReference>
<dbReference type="PROSITE" id="PS51186">
    <property type="entry name" value="GNAT"/>
    <property type="match status" value="1"/>
</dbReference>
<evidence type="ECO:0000313" key="4">
    <source>
        <dbReference type="EMBL" id="KMW58003.1"/>
    </source>
</evidence>
<organism evidence="4 5">
    <name type="scientific">Candidatus Rhodobacter oscarellae</name>
    <dbReference type="NCBI Taxonomy" id="1675527"/>
    <lineage>
        <taxon>Bacteria</taxon>
        <taxon>Pseudomonadati</taxon>
        <taxon>Pseudomonadota</taxon>
        <taxon>Alphaproteobacteria</taxon>
        <taxon>Rhodobacterales</taxon>
        <taxon>Rhodobacter group</taxon>
        <taxon>Rhodobacter</taxon>
    </lineage>
</organism>
<feature type="domain" description="N-acetyltransferase" evidence="3">
    <location>
        <begin position="4"/>
        <end position="153"/>
    </location>
</feature>